<dbReference type="PANTHER" id="PTHR43316">
    <property type="entry name" value="HYDROLASE, HALOACID DELAHOGENASE-RELATED"/>
    <property type="match status" value="1"/>
</dbReference>
<dbReference type="GO" id="GO:0018784">
    <property type="term" value="F:(S)-2-haloacid dehalogenase activity"/>
    <property type="evidence" value="ECO:0007669"/>
    <property type="project" value="UniProtKB-EC"/>
</dbReference>
<reference evidence="2 3" key="1">
    <citation type="journal article" date="2014" name="Genome Announc.">
        <title>Draft Genome Sequence of the Haloacid-Degrading Burkholderia caribensis Strain MBA4.</title>
        <authorList>
            <person name="Pan Y."/>
            <person name="Kong K.F."/>
            <person name="Tsang J.S."/>
        </authorList>
    </citation>
    <scope>NUCLEOTIDE SEQUENCE [LARGE SCALE GENOMIC DNA]</scope>
    <source>
        <strain evidence="2 3">MBA4</strain>
        <plasmid evidence="3">Plasmid</plasmid>
    </source>
</reference>
<protein>
    <submittedName>
        <fullName evidence="2">2-haloalkanoic acid dehalogenase</fullName>
        <ecNumber evidence="2">3.8.1.2</ecNumber>
    </submittedName>
</protein>
<evidence type="ECO:0000256" key="1">
    <source>
        <dbReference type="ARBA" id="ARBA00022801"/>
    </source>
</evidence>
<dbReference type="KEGG" id="bcai:K788_0002090"/>
<dbReference type="InterPro" id="IPR051540">
    <property type="entry name" value="S-2-haloacid_dehalogenase"/>
</dbReference>
<keyword evidence="1 2" id="KW-0378">Hydrolase</keyword>
<dbReference type="Gene3D" id="1.10.150.750">
    <property type="match status" value="1"/>
</dbReference>
<gene>
    <name evidence="2" type="ORF">K788_0002090</name>
</gene>
<dbReference type="NCBIfam" id="TIGR01428">
    <property type="entry name" value="HAD_type_II"/>
    <property type="match status" value="1"/>
</dbReference>
<organism evidence="2 3">
    <name type="scientific">Paraburkholderia caribensis MBA4</name>
    <dbReference type="NCBI Taxonomy" id="1323664"/>
    <lineage>
        <taxon>Bacteria</taxon>
        <taxon>Pseudomonadati</taxon>
        <taxon>Pseudomonadota</taxon>
        <taxon>Betaproteobacteria</taxon>
        <taxon>Burkholderiales</taxon>
        <taxon>Burkholderiaceae</taxon>
        <taxon>Paraburkholderia</taxon>
    </lineage>
</organism>
<dbReference type="InterPro" id="IPR006328">
    <property type="entry name" value="2-HAD"/>
</dbReference>
<name>A0A0P0RQ04_9BURK</name>
<dbReference type="EMBL" id="CP012748">
    <property type="protein sequence ID" value="ALL71083.1"/>
    <property type="molecule type" value="Genomic_DNA"/>
</dbReference>
<dbReference type="InterPro" id="IPR006439">
    <property type="entry name" value="HAD-SF_hydro_IA"/>
</dbReference>
<dbReference type="Proteomes" id="UP000019146">
    <property type="component" value="Plasmid unnamed"/>
</dbReference>
<dbReference type="CDD" id="cd02588">
    <property type="entry name" value="HAD_L2-DEX"/>
    <property type="match status" value="1"/>
</dbReference>
<dbReference type="EC" id="3.8.1.2" evidence="2"/>
<sequence>MTTADVKAFVFDVFGTLVDWRGGVAREAAAFLQRHGRSGQEADAFADAWRAQYQPAMQRVRSGERPFTKLDILHRENLEAVLHEFGIEARQIPAAELDDFNLAWHRLDPWPDTVEGLARLKSRYIIAPLSNGNVRLMIDMAKHGGLPWDAILGAEVAQAYKPSPEAYLRTAGILALTPGEVCMVAAHNGDLAAAQKCGFRTAFIPRPHEHGASQTTDLKPEQNWDWVARDLVDLAKQLGV</sequence>
<dbReference type="SUPFAM" id="SSF56784">
    <property type="entry name" value="HAD-like"/>
    <property type="match status" value="1"/>
</dbReference>
<accession>A0A0P0RQ04</accession>
<geneLocation type="plasmid" evidence="3"/>
<dbReference type="InterPro" id="IPR023214">
    <property type="entry name" value="HAD_sf"/>
</dbReference>
<dbReference type="NCBIfam" id="TIGR01493">
    <property type="entry name" value="HAD-SF-IA-v2"/>
    <property type="match status" value="1"/>
</dbReference>
<dbReference type="SFLD" id="SFLDG01129">
    <property type="entry name" value="C1.5:_HAD__Beta-PGM__Phosphata"/>
    <property type="match status" value="1"/>
</dbReference>
<dbReference type="AlphaFoldDB" id="A0A0P0RQ04"/>
<dbReference type="Pfam" id="PF00702">
    <property type="entry name" value="Hydrolase"/>
    <property type="match status" value="1"/>
</dbReference>
<keyword evidence="2" id="KW-0614">Plasmid</keyword>
<dbReference type="Gene3D" id="3.40.50.1000">
    <property type="entry name" value="HAD superfamily/HAD-like"/>
    <property type="match status" value="1"/>
</dbReference>
<dbReference type="PANTHER" id="PTHR43316:SF3">
    <property type="entry name" value="HALOACID DEHALOGENASE, TYPE II (AFU_ORTHOLOGUE AFUA_2G07750)-RELATED"/>
    <property type="match status" value="1"/>
</dbReference>
<dbReference type="PRINTS" id="PR00413">
    <property type="entry name" value="HADHALOGNASE"/>
</dbReference>
<dbReference type="InterPro" id="IPR036412">
    <property type="entry name" value="HAD-like_sf"/>
</dbReference>
<dbReference type="RefSeq" id="WP_035993012.1">
    <property type="nucleotide sequence ID" value="NZ_CP012748.1"/>
</dbReference>
<dbReference type="SFLD" id="SFLDS00003">
    <property type="entry name" value="Haloacid_Dehalogenase"/>
    <property type="match status" value="1"/>
</dbReference>
<evidence type="ECO:0000313" key="2">
    <source>
        <dbReference type="EMBL" id="ALL71083.1"/>
    </source>
</evidence>
<evidence type="ECO:0000313" key="3">
    <source>
        <dbReference type="Proteomes" id="UP000019146"/>
    </source>
</evidence>
<proteinExistence type="predicted"/>
<dbReference type="GeneID" id="69974480"/>